<dbReference type="AlphaFoldDB" id="A0A1E3JYH9"/>
<protein>
    <submittedName>
        <fullName evidence="1">Uncharacterized protein</fullName>
    </submittedName>
</protein>
<comment type="caution">
    <text evidence="1">The sequence shown here is derived from an EMBL/GenBank/DDBJ whole genome shotgun (WGS) entry which is preliminary data.</text>
</comment>
<accession>A0A1E3JYH9</accession>
<proteinExistence type="predicted"/>
<dbReference type="Proteomes" id="UP000095149">
    <property type="component" value="Unassembled WGS sequence"/>
</dbReference>
<gene>
    <name evidence="1" type="ORF">I350_04989</name>
</gene>
<name>A0A1E3JYH9_9TREE</name>
<evidence type="ECO:0000313" key="2">
    <source>
        <dbReference type="Proteomes" id="UP000095149"/>
    </source>
</evidence>
<sequence>MGLVFLGFWRRSERRSEVAGDIDVLEELRHQGVLRQRLRVLWKARGLRELYLPLAFLLFGLFASKGFGLVPENWKEAFQKVVDDAAGSSFSPSLPLKGSSKAK</sequence>
<organism evidence="1 2">
    <name type="scientific">Cryptococcus amylolentus CBS 6273</name>
    <dbReference type="NCBI Taxonomy" id="1296118"/>
    <lineage>
        <taxon>Eukaryota</taxon>
        <taxon>Fungi</taxon>
        <taxon>Dikarya</taxon>
        <taxon>Basidiomycota</taxon>
        <taxon>Agaricomycotina</taxon>
        <taxon>Tremellomycetes</taxon>
        <taxon>Tremellales</taxon>
        <taxon>Cryptococcaceae</taxon>
        <taxon>Cryptococcus</taxon>
    </lineage>
</organism>
<reference evidence="1 2" key="1">
    <citation type="submission" date="2016-06" db="EMBL/GenBank/DDBJ databases">
        <title>Evolution of pathogenesis and genome organization in the Tremellales.</title>
        <authorList>
            <person name="Cuomo C."/>
            <person name="Litvintseva A."/>
            <person name="Heitman J."/>
            <person name="Chen Y."/>
            <person name="Sun S."/>
            <person name="Springer D."/>
            <person name="Dromer F."/>
            <person name="Young S."/>
            <person name="Zeng Q."/>
            <person name="Chapman S."/>
            <person name="Gujja S."/>
            <person name="Saif S."/>
            <person name="Birren B."/>
        </authorList>
    </citation>
    <scope>NUCLEOTIDE SEQUENCE [LARGE SCALE GENOMIC DNA]</scope>
    <source>
        <strain evidence="1 2">CBS 6273</strain>
    </source>
</reference>
<evidence type="ECO:0000313" key="1">
    <source>
        <dbReference type="EMBL" id="ODO05928.1"/>
    </source>
</evidence>
<dbReference type="EMBL" id="MEKH01000007">
    <property type="protein sequence ID" value="ODO05928.1"/>
    <property type="molecule type" value="Genomic_DNA"/>
</dbReference>